<reference evidence="2" key="1">
    <citation type="submission" date="2016-12" db="EMBL/GenBank/DDBJ databases">
        <authorList>
            <person name="Brunel B."/>
        </authorList>
    </citation>
    <scope>NUCLEOTIDE SEQUENCE [LARGE SCALE GENOMIC DNA]</scope>
</reference>
<evidence type="ECO:0000313" key="2">
    <source>
        <dbReference type="Proteomes" id="UP000245698"/>
    </source>
</evidence>
<dbReference type="Proteomes" id="UP000245698">
    <property type="component" value="Unassembled WGS sequence"/>
</dbReference>
<keyword evidence="2" id="KW-1185">Reference proteome</keyword>
<accession>A0A2P9ACX9</accession>
<name>A0A2P9ACX9_9HYPH</name>
<sequence length="83" mass="9621">MALIETVLPGGISRASVQVGVATQPDFRICIKFLRYKLALRYIWQLYAEVRFKRRNYDIPKDSFRRVCRVRASGISGAGRCRR</sequence>
<evidence type="ECO:0000313" key="1">
    <source>
        <dbReference type="EMBL" id="SJM28983.1"/>
    </source>
</evidence>
<dbReference type="AlphaFoldDB" id="A0A2P9ACX9"/>
<organism evidence="1 2">
    <name type="scientific">Mesorhizobium delmotii</name>
    <dbReference type="NCBI Taxonomy" id="1631247"/>
    <lineage>
        <taxon>Bacteria</taxon>
        <taxon>Pseudomonadati</taxon>
        <taxon>Pseudomonadota</taxon>
        <taxon>Alphaproteobacteria</taxon>
        <taxon>Hyphomicrobiales</taxon>
        <taxon>Phyllobacteriaceae</taxon>
        <taxon>Mesorhizobium</taxon>
    </lineage>
</organism>
<protein>
    <submittedName>
        <fullName evidence="1">Uncharacterized protein</fullName>
    </submittedName>
</protein>
<gene>
    <name evidence="1" type="ORF">BQ8482_110913</name>
</gene>
<dbReference type="EMBL" id="FUIG01000013">
    <property type="protein sequence ID" value="SJM28983.1"/>
    <property type="molecule type" value="Genomic_DNA"/>
</dbReference>
<proteinExistence type="predicted"/>